<protein>
    <recommendedName>
        <fullName evidence="4">Membrane protein 6-pyruvoyl-tetrahydropterin synthase-related domain-containing protein</fullName>
    </recommendedName>
</protein>
<accession>A0A0G0TB47</accession>
<dbReference type="EMBL" id="LBZO01000005">
    <property type="protein sequence ID" value="KKR74134.1"/>
    <property type="molecule type" value="Genomic_DNA"/>
</dbReference>
<dbReference type="Proteomes" id="UP000034013">
    <property type="component" value="Unassembled WGS sequence"/>
</dbReference>
<comment type="caution">
    <text evidence="2">The sequence shown here is derived from an EMBL/GenBank/DDBJ whole genome shotgun (WGS) entry which is preliminary data.</text>
</comment>
<keyword evidence="1" id="KW-0812">Transmembrane</keyword>
<feature type="transmembrane region" description="Helical" evidence="1">
    <location>
        <begin position="12"/>
        <end position="31"/>
    </location>
</feature>
<proteinExistence type="predicted"/>
<evidence type="ECO:0000313" key="3">
    <source>
        <dbReference type="Proteomes" id="UP000034013"/>
    </source>
</evidence>
<reference evidence="2 3" key="1">
    <citation type="journal article" date="2015" name="Nature">
        <title>rRNA introns, odd ribosomes, and small enigmatic genomes across a large radiation of phyla.</title>
        <authorList>
            <person name="Brown C.T."/>
            <person name="Hug L.A."/>
            <person name="Thomas B.C."/>
            <person name="Sharon I."/>
            <person name="Castelle C.J."/>
            <person name="Singh A."/>
            <person name="Wilkins M.J."/>
            <person name="Williams K.H."/>
            <person name="Banfield J.F."/>
        </authorList>
    </citation>
    <scope>NUCLEOTIDE SEQUENCE [LARGE SCALE GENOMIC DNA]</scope>
</reference>
<evidence type="ECO:0000256" key="1">
    <source>
        <dbReference type="SAM" id="Phobius"/>
    </source>
</evidence>
<feature type="transmembrane region" description="Helical" evidence="1">
    <location>
        <begin position="79"/>
        <end position="112"/>
    </location>
</feature>
<sequence length="138" mass="15975">MKKFFHNNWSLILIFTLSVLVVWPILMPGYFSHHDNLQAMRIFEMRRCFADFQIPCRWVPDMGFGNGYPLFNFYGPLSYYLGAVASFLLGYIWSAKLLFFLPLVFGGLGMYFLGKELFNRKIAHGSQPPRLSYPAGLT</sequence>
<evidence type="ECO:0008006" key="4">
    <source>
        <dbReference type="Google" id="ProtNLM"/>
    </source>
</evidence>
<dbReference type="AlphaFoldDB" id="A0A0G0TB47"/>
<gene>
    <name evidence="2" type="ORF">UU16_C0005G0021</name>
</gene>
<organism evidence="2 3">
    <name type="scientific">Candidatus Woesebacteria bacterium GW2011_GWA2_40_7</name>
    <dbReference type="NCBI Taxonomy" id="1618562"/>
    <lineage>
        <taxon>Bacteria</taxon>
        <taxon>Candidatus Woeseibacteriota</taxon>
    </lineage>
</organism>
<evidence type="ECO:0000313" key="2">
    <source>
        <dbReference type="EMBL" id="KKR74134.1"/>
    </source>
</evidence>
<keyword evidence="1" id="KW-0472">Membrane</keyword>
<keyword evidence="1" id="KW-1133">Transmembrane helix</keyword>
<name>A0A0G0TB47_9BACT</name>